<evidence type="ECO:0000313" key="4">
    <source>
        <dbReference type="Proteomes" id="UP001583177"/>
    </source>
</evidence>
<dbReference type="Pfam" id="PF12296">
    <property type="entry name" value="HsbA"/>
    <property type="match status" value="1"/>
</dbReference>
<dbReference type="EMBL" id="JAWRVE010000010">
    <property type="protein sequence ID" value="KAL1879209.1"/>
    <property type="molecule type" value="Genomic_DNA"/>
</dbReference>
<organism evidence="3 4">
    <name type="scientific">Diaporthe australafricana</name>
    <dbReference type="NCBI Taxonomy" id="127596"/>
    <lineage>
        <taxon>Eukaryota</taxon>
        <taxon>Fungi</taxon>
        <taxon>Dikarya</taxon>
        <taxon>Ascomycota</taxon>
        <taxon>Pezizomycotina</taxon>
        <taxon>Sordariomycetes</taxon>
        <taxon>Sordariomycetidae</taxon>
        <taxon>Diaporthales</taxon>
        <taxon>Diaporthaceae</taxon>
        <taxon>Diaporthe</taxon>
    </lineage>
</organism>
<dbReference type="PANTHER" id="PTHR38123:SF6">
    <property type="entry name" value="CELL WALL SERINE-THREONINE-RICH GALACTOMANNOPROTEIN MP1 (AFU_ORTHOLOGUE AFUA_4G03240)"/>
    <property type="match status" value="1"/>
</dbReference>
<accession>A0ABR3XU07</accession>
<comment type="caution">
    <text evidence="3">The sequence shown here is derived from an EMBL/GenBank/DDBJ whole genome shotgun (WGS) entry which is preliminary data.</text>
</comment>
<feature type="compositionally biased region" description="Low complexity" evidence="1">
    <location>
        <begin position="192"/>
        <end position="217"/>
    </location>
</feature>
<reference evidence="3 4" key="1">
    <citation type="journal article" date="2024" name="IMA Fungus">
        <title>IMA Genome - F19 : A genome assembly and annotation guide to empower mycologists, including annotated draft genome sequences of Ceratocystis pirilliformis, Diaporthe australafricana, Fusarium ophioides, Paecilomyces lecythidis, and Sporothrix stenoceras.</title>
        <authorList>
            <person name="Aylward J."/>
            <person name="Wilson A.M."/>
            <person name="Visagie C.M."/>
            <person name="Spraker J."/>
            <person name="Barnes I."/>
            <person name="Buitendag C."/>
            <person name="Ceriani C."/>
            <person name="Del Mar Angel L."/>
            <person name="du Plessis D."/>
            <person name="Fuchs T."/>
            <person name="Gasser K."/>
            <person name="Kramer D."/>
            <person name="Li W."/>
            <person name="Munsamy K."/>
            <person name="Piso A."/>
            <person name="Price J.L."/>
            <person name="Sonnekus B."/>
            <person name="Thomas C."/>
            <person name="van der Nest A."/>
            <person name="van Dijk A."/>
            <person name="van Heerden A."/>
            <person name="van Vuuren N."/>
            <person name="Yilmaz N."/>
            <person name="Duong T.A."/>
            <person name="van der Merwe N.A."/>
            <person name="Wingfield M.J."/>
            <person name="Wingfield B.D."/>
        </authorList>
    </citation>
    <scope>NUCLEOTIDE SEQUENCE [LARGE SCALE GENOMIC DNA]</scope>
    <source>
        <strain evidence="3 4">CMW 18300</strain>
    </source>
</reference>
<feature type="compositionally biased region" description="Gly residues" evidence="1">
    <location>
        <begin position="218"/>
        <end position="236"/>
    </location>
</feature>
<proteinExistence type="predicted"/>
<dbReference type="PRINTS" id="PR00833">
    <property type="entry name" value="POAALLERGEN"/>
</dbReference>
<protein>
    <recommendedName>
        <fullName evidence="5">Cell wall protein</fullName>
    </recommendedName>
</protein>
<evidence type="ECO:0000256" key="1">
    <source>
        <dbReference type="SAM" id="MobiDB-lite"/>
    </source>
</evidence>
<dbReference type="InterPro" id="IPR021054">
    <property type="entry name" value="Cell_wall_mannoprotein_1"/>
</dbReference>
<evidence type="ECO:0008006" key="5">
    <source>
        <dbReference type="Google" id="ProtNLM"/>
    </source>
</evidence>
<keyword evidence="2" id="KW-0732">Signal</keyword>
<name>A0ABR3XU07_9PEZI</name>
<sequence>MKLISILTLTGATAVMAAPVEFERRQVDAIKEALAPVMTSLKDLDTAINGLTTDPQTAAPILTSSQAASKALSGAATKINAADDLGLIGSLGLQQTGTDLATQVQTTIGDLTAKKPVLDMLGVTPIALQALQQQKTDSGGLSDALLSKVPALARPIAGQSTDMIGKALDDGIAALSAGGTAATPAAAPAAGAGAATGAAPTKPAGAASSATPAKPAGGAAGGAGAATGAGAANGGKNGDDDDDDDN</sequence>
<evidence type="ECO:0000256" key="2">
    <source>
        <dbReference type="SAM" id="SignalP"/>
    </source>
</evidence>
<gene>
    <name evidence="3" type="ORF">Daus18300_001788</name>
</gene>
<feature type="region of interest" description="Disordered" evidence="1">
    <location>
        <begin position="192"/>
        <end position="246"/>
    </location>
</feature>
<evidence type="ECO:0000313" key="3">
    <source>
        <dbReference type="EMBL" id="KAL1879209.1"/>
    </source>
</evidence>
<keyword evidence="4" id="KW-1185">Reference proteome</keyword>
<feature type="chain" id="PRO_5046460568" description="Cell wall protein" evidence="2">
    <location>
        <begin position="18"/>
        <end position="246"/>
    </location>
</feature>
<dbReference type="Proteomes" id="UP001583177">
    <property type="component" value="Unassembled WGS sequence"/>
</dbReference>
<feature type="signal peptide" evidence="2">
    <location>
        <begin position="1"/>
        <end position="17"/>
    </location>
</feature>
<dbReference type="Gene3D" id="1.20.1280.140">
    <property type="match status" value="1"/>
</dbReference>
<dbReference type="PANTHER" id="PTHR38123">
    <property type="entry name" value="CELL WALL SERINE-THREONINE-RICH GALACTOMANNOPROTEIN MP1 (AFU_ORTHOLOGUE AFUA_4G03240)"/>
    <property type="match status" value="1"/>
</dbReference>